<proteinExistence type="predicted"/>
<dbReference type="Proteomes" id="UP001329313">
    <property type="component" value="Chromosome"/>
</dbReference>
<dbReference type="KEGG" id="mliy:RYJ27_04195"/>
<keyword evidence="3" id="KW-1185">Reference proteome</keyword>
<dbReference type="Pfam" id="PF07963">
    <property type="entry name" value="N_methyl"/>
    <property type="match status" value="1"/>
</dbReference>
<dbReference type="InterPro" id="IPR045584">
    <property type="entry name" value="Pilin-like"/>
</dbReference>
<accession>A0AAU0MID4</accession>
<name>A0AAU0MID4_9MICO</name>
<reference evidence="2 3" key="1">
    <citation type="submission" date="2023-10" db="EMBL/GenBank/DDBJ databases">
        <title>Y20.</title>
        <authorList>
            <person name="Zhang G."/>
            <person name="Ding Y."/>
        </authorList>
    </citation>
    <scope>NUCLEOTIDE SEQUENCE [LARGE SCALE GENOMIC DNA]</scope>
    <source>
        <strain evidence="2 3">Y20</strain>
    </source>
</reference>
<keyword evidence="1" id="KW-0812">Transmembrane</keyword>
<dbReference type="AlphaFoldDB" id="A0AAU0MID4"/>
<dbReference type="SUPFAM" id="SSF54523">
    <property type="entry name" value="Pili subunits"/>
    <property type="match status" value="1"/>
</dbReference>
<dbReference type="PROSITE" id="PS00409">
    <property type="entry name" value="PROKAR_NTER_METHYL"/>
    <property type="match status" value="1"/>
</dbReference>
<evidence type="ECO:0000313" key="2">
    <source>
        <dbReference type="EMBL" id="WOQ70416.1"/>
    </source>
</evidence>
<dbReference type="Gene3D" id="3.30.700.10">
    <property type="entry name" value="Glycoprotein, Type 4 Pilin"/>
    <property type="match status" value="1"/>
</dbReference>
<dbReference type="InterPro" id="IPR012902">
    <property type="entry name" value="N_methyl_site"/>
</dbReference>
<dbReference type="NCBIfam" id="TIGR02532">
    <property type="entry name" value="IV_pilin_GFxxxE"/>
    <property type="match status" value="1"/>
</dbReference>
<gene>
    <name evidence="2" type="ORF">RYJ27_04195</name>
</gene>
<feature type="transmembrane region" description="Helical" evidence="1">
    <location>
        <begin position="23"/>
        <end position="48"/>
    </location>
</feature>
<evidence type="ECO:0000313" key="3">
    <source>
        <dbReference type="Proteomes" id="UP001329313"/>
    </source>
</evidence>
<protein>
    <submittedName>
        <fullName evidence="2">Prepilin-type N-terminal cleavage/methylation domain-containing protein</fullName>
    </submittedName>
</protein>
<keyword evidence="1" id="KW-0472">Membrane</keyword>
<evidence type="ECO:0000256" key="1">
    <source>
        <dbReference type="SAM" id="Phobius"/>
    </source>
</evidence>
<dbReference type="RefSeq" id="WP_330171497.1">
    <property type="nucleotide sequence ID" value="NZ_CP137080.1"/>
</dbReference>
<keyword evidence="1" id="KW-1133">Transmembrane helix</keyword>
<dbReference type="EMBL" id="CP137080">
    <property type="protein sequence ID" value="WOQ70416.1"/>
    <property type="molecule type" value="Genomic_DNA"/>
</dbReference>
<organism evidence="2 3">
    <name type="scientific">Microbacterium limosum</name>
    <dbReference type="NCBI Taxonomy" id="3079935"/>
    <lineage>
        <taxon>Bacteria</taxon>
        <taxon>Bacillati</taxon>
        <taxon>Actinomycetota</taxon>
        <taxon>Actinomycetes</taxon>
        <taxon>Micrococcales</taxon>
        <taxon>Microbacteriaceae</taxon>
        <taxon>Microbacterium</taxon>
    </lineage>
</organism>
<sequence>MRASIRNYIQAARRRREETDEGGFSLIELIVVVVILGVLAAVAIPIFANIQKTADENALKTVAANAATQVASGVAQGKAVGDVTLTNLGDGGKITFTVGGAELDKICVTAAKTGVTSQKAGPGC</sequence>